<proteinExistence type="predicted"/>
<sequence length="170" mass="19726">MFEYVLSTQGNYSSSLMSLSTNLVHSKRREKLKEVKSQTFKPISFINSFPVGLRPYIHDVKDVLGDGNCGFRVVVSWMDIGDDNWIEVRRDLIDELQQHYDYYAKLFGYHDRAQEVMNSLSYFEANPGIDCWMTMSNTEGWTTLYTTNIRAFRNLVSDGAKHRTITLDSQ</sequence>
<gene>
    <name evidence="2" type="ORF">Dsin_018939</name>
</gene>
<dbReference type="AlphaFoldDB" id="A0AAE0A7Q9"/>
<dbReference type="InterPro" id="IPR003323">
    <property type="entry name" value="OTU_dom"/>
</dbReference>
<evidence type="ECO:0000259" key="1">
    <source>
        <dbReference type="PROSITE" id="PS50802"/>
    </source>
</evidence>
<name>A0AAE0A7Q9_9ROSI</name>
<keyword evidence="3" id="KW-1185">Reference proteome</keyword>
<evidence type="ECO:0000313" key="2">
    <source>
        <dbReference type="EMBL" id="KAK3204893.1"/>
    </source>
</evidence>
<evidence type="ECO:0000313" key="3">
    <source>
        <dbReference type="Proteomes" id="UP001281410"/>
    </source>
</evidence>
<dbReference type="PROSITE" id="PS50802">
    <property type="entry name" value="OTU"/>
    <property type="match status" value="1"/>
</dbReference>
<feature type="domain" description="OTU" evidence="1">
    <location>
        <begin position="58"/>
        <end position="169"/>
    </location>
</feature>
<comment type="caution">
    <text evidence="2">The sequence shown here is derived from an EMBL/GenBank/DDBJ whole genome shotgun (WGS) entry which is preliminary data.</text>
</comment>
<dbReference type="Gene3D" id="3.90.70.80">
    <property type="match status" value="1"/>
</dbReference>
<protein>
    <recommendedName>
        <fullName evidence="1">OTU domain-containing protein</fullName>
    </recommendedName>
</protein>
<dbReference type="EMBL" id="JANJYJ010000006">
    <property type="protein sequence ID" value="KAK3204893.1"/>
    <property type="molecule type" value="Genomic_DNA"/>
</dbReference>
<accession>A0AAE0A7Q9</accession>
<reference evidence="2" key="1">
    <citation type="journal article" date="2023" name="Plant J.">
        <title>Genome sequences and population genomics provide insights into the demographic history, inbreeding, and mutation load of two 'living fossil' tree species of Dipteronia.</title>
        <authorList>
            <person name="Feng Y."/>
            <person name="Comes H.P."/>
            <person name="Chen J."/>
            <person name="Zhu S."/>
            <person name="Lu R."/>
            <person name="Zhang X."/>
            <person name="Li P."/>
            <person name="Qiu J."/>
            <person name="Olsen K.M."/>
            <person name="Qiu Y."/>
        </authorList>
    </citation>
    <scope>NUCLEOTIDE SEQUENCE</scope>
    <source>
        <strain evidence="2">NBL</strain>
    </source>
</reference>
<dbReference type="CDD" id="cd22744">
    <property type="entry name" value="OTU"/>
    <property type="match status" value="1"/>
</dbReference>
<organism evidence="2 3">
    <name type="scientific">Dipteronia sinensis</name>
    <dbReference type="NCBI Taxonomy" id="43782"/>
    <lineage>
        <taxon>Eukaryota</taxon>
        <taxon>Viridiplantae</taxon>
        <taxon>Streptophyta</taxon>
        <taxon>Embryophyta</taxon>
        <taxon>Tracheophyta</taxon>
        <taxon>Spermatophyta</taxon>
        <taxon>Magnoliopsida</taxon>
        <taxon>eudicotyledons</taxon>
        <taxon>Gunneridae</taxon>
        <taxon>Pentapetalae</taxon>
        <taxon>rosids</taxon>
        <taxon>malvids</taxon>
        <taxon>Sapindales</taxon>
        <taxon>Sapindaceae</taxon>
        <taxon>Hippocastanoideae</taxon>
        <taxon>Acereae</taxon>
        <taxon>Dipteronia</taxon>
    </lineage>
</organism>
<dbReference type="Proteomes" id="UP001281410">
    <property type="component" value="Unassembled WGS sequence"/>
</dbReference>